<dbReference type="Pfam" id="PF15781">
    <property type="entry name" value="ParE-like_toxin"/>
    <property type="match status" value="1"/>
</dbReference>
<dbReference type="Proteomes" id="UP001154312">
    <property type="component" value="Unassembled WGS sequence"/>
</dbReference>
<dbReference type="RefSeq" id="WP_277442407.1">
    <property type="nucleotide sequence ID" value="NZ_JAKOAV010000003.1"/>
</dbReference>
<name>A0A9X4H0G9_9FIRM</name>
<organism evidence="1 2">
    <name type="scientific">Pelotomaculum isophthalicicum JI</name>
    <dbReference type="NCBI Taxonomy" id="947010"/>
    <lineage>
        <taxon>Bacteria</taxon>
        <taxon>Bacillati</taxon>
        <taxon>Bacillota</taxon>
        <taxon>Clostridia</taxon>
        <taxon>Eubacteriales</taxon>
        <taxon>Desulfotomaculaceae</taxon>
        <taxon>Pelotomaculum</taxon>
    </lineage>
</organism>
<keyword evidence="2" id="KW-1185">Reference proteome</keyword>
<dbReference type="AlphaFoldDB" id="A0A9X4H0G9"/>
<reference evidence="1" key="1">
    <citation type="submission" date="2022-02" db="EMBL/GenBank/DDBJ databases">
        <authorList>
            <person name="Leng L."/>
        </authorList>
    </citation>
    <scope>NUCLEOTIDE SEQUENCE</scope>
    <source>
        <strain evidence="1">JI</strain>
    </source>
</reference>
<dbReference type="SUPFAM" id="SSF143011">
    <property type="entry name" value="RelE-like"/>
    <property type="match status" value="1"/>
</dbReference>
<dbReference type="InterPro" id="IPR035093">
    <property type="entry name" value="RelE/ParE_toxin_dom_sf"/>
</dbReference>
<evidence type="ECO:0000313" key="2">
    <source>
        <dbReference type="Proteomes" id="UP001154312"/>
    </source>
</evidence>
<gene>
    <name evidence="1" type="ORF">L7E55_02395</name>
</gene>
<dbReference type="InterPro" id="IPR031552">
    <property type="entry name" value="ParE-like_toxin"/>
</dbReference>
<comment type="caution">
    <text evidence="1">The sequence shown here is derived from an EMBL/GenBank/DDBJ whole genome shotgun (WGS) entry which is preliminary data.</text>
</comment>
<evidence type="ECO:0000313" key="1">
    <source>
        <dbReference type="EMBL" id="MDF9407215.1"/>
    </source>
</evidence>
<dbReference type="Gene3D" id="3.30.2310.20">
    <property type="entry name" value="RelE-like"/>
    <property type="match status" value="1"/>
</dbReference>
<proteinExistence type="predicted"/>
<protein>
    <submittedName>
        <fullName evidence="1">Type II toxin-antitoxin system RelE/ParE family toxin</fullName>
    </submittedName>
</protein>
<accession>A0A9X4H0G9</accession>
<dbReference type="EMBL" id="JAKOAV010000003">
    <property type="protein sequence ID" value="MDF9407215.1"/>
    <property type="molecule type" value="Genomic_DNA"/>
</dbReference>
<sequence>MADVHLTREPEKYLKSIPEQLKNKFVIEMLALEHDPEAGILLRGSFKGYYRIKFKFQKVDYRIIYRIAWDEDIVYVVLLGPRENIYRRLTRLLRGK</sequence>